<dbReference type="InterPro" id="IPR029052">
    <property type="entry name" value="Metallo-depent_PP-like"/>
</dbReference>
<proteinExistence type="predicted"/>
<dbReference type="GO" id="GO:0016787">
    <property type="term" value="F:hydrolase activity"/>
    <property type="evidence" value="ECO:0007669"/>
    <property type="project" value="InterPro"/>
</dbReference>
<protein>
    <submittedName>
        <fullName evidence="3">PQQ-binding-like beta-propeller repeat protein</fullName>
    </submittedName>
</protein>
<dbReference type="InterPro" id="IPR015943">
    <property type="entry name" value="WD40/YVTN_repeat-like_dom_sf"/>
</dbReference>
<dbReference type="PROSITE" id="PS51272">
    <property type="entry name" value="SLH"/>
    <property type="match status" value="3"/>
</dbReference>
<dbReference type="AlphaFoldDB" id="A0A7G6E7G9"/>
<dbReference type="KEGG" id="tfr:BR63_18190"/>
<evidence type="ECO:0000259" key="2">
    <source>
        <dbReference type="PROSITE" id="PS51272"/>
    </source>
</evidence>
<dbReference type="InterPro" id="IPR004843">
    <property type="entry name" value="Calcineurin-like_PHP"/>
</dbReference>
<keyword evidence="4" id="KW-1185">Reference proteome</keyword>
<reference evidence="3 4" key="1">
    <citation type="journal article" date="2019" name="Front. Microbiol.">
        <title>Thermoanaerosceptrum fracticalcis gen. nov. sp. nov., a Novel Fumarate-Fermenting Microorganism From a Deep Fractured Carbonate Aquifer of the US Great Basin.</title>
        <authorList>
            <person name="Hamilton-Brehm S.D."/>
            <person name="Stewart L.E."/>
            <person name="Zavarin M."/>
            <person name="Caldwell M."/>
            <person name="Lawson P.A."/>
            <person name="Onstott T.C."/>
            <person name="Grzymski J."/>
            <person name="Neveux I."/>
            <person name="Lollar B.S."/>
            <person name="Russell C.E."/>
            <person name="Moser D.P."/>
        </authorList>
    </citation>
    <scope>NUCLEOTIDE SEQUENCE [LARGE SCALE GENOMIC DNA]</scope>
    <source>
        <strain evidence="3 4">DRI-13</strain>
    </source>
</reference>
<dbReference type="SMART" id="SM00564">
    <property type="entry name" value="PQQ"/>
    <property type="match status" value="7"/>
</dbReference>
<name>A0A7G6E7G9_THEFR</name>
<evidence type="ECO:0000256" key="1">
    <source>
        <dbReference type="ARBA" id="ARBA00022737"/>
    </source>
</evidence>
<dbReference type="InterPro" id="IPR011047">
    <property type="entry name" value="Quinoprotein_ADH-like_sf"/>
</dbReference>
<dbReference type="Proteomes" id="UP000515847">
    <property type="component" value="Chromosome"/>
</dbReference>
<dbReference type="PANTHER" id="PTHR34512:SF30">
    <property type="entry name" value="OUTER MEMBRANE PROTEIN ASSEMBLY FACTOR BAMB"/>
    <property type="match status" value="1"/>
</dbReference>
<dbReference type="InterPro" id="IPR018391">
    <property type="entry name" value="PQQ_b-propeller_rpt"/>
</dbReference>
<feature type="domain" description="SLH" evidence="2">
    <location>
        <begin position="768"/>
        <end position="835"/>
    </location>
</feature>
<sequence length="895" mass="99110">MKKRLLTCLLLFVFIFGNLLPLPAKGIDPASNAFTFIHITDTHVGSAVGNKNTPKVLQELLKSYQDAAFLVHGGDLTELGTPDQYAYYKELMAPFQMPLYHTPGNHESRWIDAGKSYFKKYFGMPYHSWNYQGIHFVALDSSMANGQHGHFEKQMLEWLKGDLAKTGKTTPVIIFTHHPVFYDEVHPDSKFMDNEWDLWTIIKDYNVPAIFTGHGHRSEVWRANGTAVFMSAAAMDAGFSIVEVDKTRQEFTVYRGVANEQPIKELLARVPLTKPSTIPSLKVLSPAWNQSQKGSFLLKVSLENWKSSIPPQVEYRLEDNRWKPLDMVGTTYQKEIDLTEVDDGIRAIWVRATADDGQIYFSRIQFKVQKGTGPQILWEFNAGGGIQHAPALGNKYLYMGDNSGKLYALDQKTGRKVWEFKTGGAIIGSPSYANGMVYMGSADGKIYAIKAIDGKKIWEYKTGGAVIAPPLTANGRVYVGSSDYNMYALDGKTGTELWRFATGNTIASQATLAEDTVFFGSWDGKFYAVDAATGQEKWKKELGSQTYYAPAASTPLYLNGKIYISTPGAYVYAFKAQTGEVVWEIKESSGLSTPVLFNDALLYGTLGGLVYALDPETGERVWQVESGLASYSPSPVAQAGDVILPGIIGKVSALNTGNTPQSWSIKLGEAYLFSNGAVKDNLLFIGSLEGKLYCLSTQPSAKAKPFPLLTAFSDTGNHWARRDLNKLHKLALIRGYEDGSFRPDEQVSRAQMASILSRYLQYEQPSPGYKTTFNDISKHWAAQAIAAMQEKGIAGGYKDARGNVLFKPDSKMKRGEAIVMLARALNLTKPSAGFVSKFNDISSYWAKDAVMALEEKGIIGGYTENGKYLFKPEKEISRAEIGVLLVRIVESNIKQ</sequence>
<gene>
    <name evidence="3" type="ORF">BR63_18190</name>
</gene>
<dbReference type="Pfam" id="PF13360">
    <property type="entry name" value="PQQ_2"/>
    <property type="match status" value="1"/>
</dbReference>
<dbReference type="EMBL" id="CP045798">
    <property type="protein sequence ID" value="QNB48023.1"/>
    <property type="molecule type" value="Genomic_DNA"/>
</dbReference>
<dbReference type="SUPFAM" id="SSF50998">
    <property type="entry name" value="Quinoprotein alcohol dehydrogenase-like"/>
    <property type="match status" value="1"/>
</dbReference>
<dbReference type="Pfam" id="PF00149">
    <property type="entry name" value="Metallophos"/>
    <property type="match status" value="1"/>
</dbReference>
<dbReference type="Gene3D" id="3.60.21.10">
    <property type="match status" value="1"/>
</dbReference>
<organism evidence="3 4">
    <name type="scientific">Thermanaerosceptrum fracticalcis</name>
    <dbReference type="NCBI Taxonomy" id="1712410"/>
    <lineage>
        <taxon>Bacteria</taxon>
        <taxon>Bacillati</taxon>
        <taxon>Bacillota</taxon>
        <taxon>Clostridia</taxon>
        <taxon>Eubacteriales</taxon>
        <taxon>Peptococcaceae</taxon>
        <taxon>Thermanaerosceptrum</taxon>
    </lineage>
</organism>
<dbReference type="Pfam" id="PF00395">
    <property type="entry name" value="SLH"/>
    <property type="match status" value="3"/>
</dbReference>
<keyword evidence="1" id="KW-0677">Repeat</keyword>
<evidence type="ECO:0000313" key="4">
    <source>
        <dbReference type="Proteomes" id="UP000515847"/>
    </source>
</evidence>
<feature type="domain" description="SLH" evidence="2">
    <location>
        <begin position="707"/>
        <end position="767"/>
    </location>
</feature>
<dbReference type="OrthoDB" id="2112962at2"/>
<dbReference type="InterPro" id="IPR001119">
    <property type="entry name" value="SLH_dom"/>
</dbReference>
<evidence type="ECO:0000313" key="3">
    <source>
        <dbReference type="EMBL" id="QNB48023.1"/>
    </source>
</evidence>
<dbReference type="RefSeq" id="WP_034420496.1">
    <property type="nucleotide sequence ID" value="NZ_CP045798.1"/>
</dbReference>
<dbReference type="InterPro" id="IPR002372">
    <property type="entry name" value="PQQ_rpt_dom"/>
</dbReference>
<feature type="domain" description="SLH" evidence="2">
    <location>
        <begin position="836"/>
        <end position="895"/>
    </location>
</feature>
<dbReference type="Gene3D" id="2.130.10.10">
    <property type="entry name" value="YVTN repeat-like/Quinoprotein amine dehydrogenase"/>
    <property type="match status" value="1"/>
</dbReference>
<dbReference type="PANTHER" id="PTHR34512">
    <property type="entry name" value="CELL SURFACE PROTEIN"/>
    <property type="match status" value="1"/>
</dbReference>
<dbReference type="Gene3D" id="2.40.10.480">
    <property type="match status" value="1"/>
</dbReference>
<dbReference type="SUPFAM" id="SSF56300">
    <property type="entry name" value="Metallo-dependent phosphatases"/>
    <property type="match status" value="1"/>
</dbReference>
<accession>A0A7G6E7G9</accession>